<sequence>MIAEALQYAATYPVTAREFRPFIGSSVSLWSRAGRCARAWSAHEENCKAFIDDTITGMRQRRTAVVLGSGLLRDVPIKPLSHAFDTVVLVDLVHLASVRLWLMANRLRNVRLISRDLSGFAEAAAGRAPEPLSFLRQVPYLDLVISANLLSQIGVGAERRLEKEPTGPSGLVPRLIEAHLEGLSALPCSTVLLSDVAFTVLGHDGETRETADLLHGVSAPQPQARWTWPVVPIGEESRQFSVVHDVAAVRALR</sequence>
<dbReference type="EMBL" id="JOKJ01000001">
    <property type="protein sequence ID" value="KEQ10881.1"/>
    <property type="molecule type" value="Genomic_DNA"/>
</dbReference>
<comment type="caution">
    <text evidence="1">The sequence shown here is derived from an EMBL/GenBank/DDBJ whole genome shotgun (WGS) entry which is preliminary data.</text>
</comment>
<evidence type="ECO:0000313" key="1">
    <source>
        <dbReference type="EMBL" id="KEQ10881.1"/>
    </source>
</evidence>
<dbReference type="Proteomes" id="UP000052167">
    <property type="component" value="Unassembled WGS sequence"/>
</dbReference>
<accession>A0A922P4L9</accession>
<dbReference type="AlphaFoldDB" id="A0A922P4L9"/>
<protein>
    <submittedName>
        <fullName evidence="1">Uncharacterized protein</fullName>
    </submittedName>
</protein>
<evidence type="ECO:0000313" key="2">
    <source>
        <dbReference type="Proteomes" id="UP000052167"/>
    </source>
</evidence>
<gene>
    <name evidence="1" type="ORF">GV68_00980</name>
</gene>
<organism evidence="1 2">
    <name type="scientific">Pseudorhizobium pelagicum</name>
    <dbReference type="NCBI Taxonomy" id="1509405"/>
    <lineage>
        <taxon>Bacteria</taxon>
        <taxon>Pseudomonadati</taxon>
        <taxon>Pseudomonadota</taxon>
        <taxon>Alphaproteobacteria</taxon>
        <taxon>Hyphomicrobiales</taxon>
        <taxon>Rhizobiaceae</taxon>
        <taxon>Rhizobium/Agrobacterium group</taxon>
        <taxon>Pseudorhizobium</taxon>
    </lineage>
</organism>
<name>A0A922P4L9_9HYPH</name>
<proteinExistence type="predicted"/>
<keyword evidence="2" id="KW-1185">Reference proteome</keyword>
<reference evidence="1 2" key="1">
    <citation type="submission" date="2014-06" db="EMBL/GenBank/DDBJ databases">
        <title>Rhizobium pelagicum/R2-400B4.</title>
        <authorList>
            <person name="Kimes N.E."/>
            <person name="Lopez-Perez M."/>
        </authorList>
    </citation>
    <scope>NUCLEOTIDE SEQUENCE [LARGE SCALE GENOMIC DNA]</scope>
    <source>
        <strain evidence="1 2">R2-400B4</strain>
    </source>
</reference>
<dbReference type="RefSeq" id="WP_037161259.1">
    <property type="nucleotide sequence ID" value="NZ_CAJXID010000006.1"/>
</dbReference>
<dbReference type="OrthoDB" id="5449792at2"/>